<dbReference type="AlphaFoldDB" id="A0A3E2VZV7"/>
<accession>A0A3E2VZV7</accession>
<proteinExistence type="predicted"/>
<dbReference type="Proteomes" id="UP000260025">
    <property type="component" value="Unassembled WGS sequence"/>
</dbReference>
<protein>
    <submittedName>
        <fullName evidence="2">Uncharacterized protein</fullName>
    </submittedName>
</protein>
<evidence type="ECO:0000313" key="3">
    <source>
        <dbReference type="Proteomes" id="UP000260025"/>
    </source>
</evidence>
<comment type="caution">
    <text evidence="2">The sequence shown here is derived from an EMBL/GenBank/DDBJ whole genome shotgun (WGS) entry which is preliminary data.</text>
</comment>
<reference evidence="2 3" key="1">
    <citation type="submission" date="2018-08" db="EMBL/GenBank/DDBJ databases">
        <title>A genome reference for cultivated species of the human gut microbiota.</title>
        <authorList>
            <person name="Zou Y."/>
            <person name="Xue W."/>
            <person name="Luo G."/>
        </authorList>
    </citation>
    <scope>NUCLEOTIDE SEQUENCE [LARGE SCALE GENOMIC DNA]</scope>
    <source>
        <strain evidence="2 3">OF01-2LB</strain>
    </source>
</reference>
<dbReference type="RefSeq" id="WP_117442253.1">
    <property type="nucleotide sequence ID" value="NZ_QVEV01000005.1"/>
</dbReference>
<evidence type="ECO:0000313" key="2">
    <source>
        <dbReference type="EMBL" id="RGC17211.1"/>
    </source>
</evidence>
<sequence>MKKRKSIPGKWMLAIMLALLLTTCYFVLNSRAYLLEQKEQLVQQEQKLIAQEEAGIPIRTQHVSPASVHVGAAYLWIIPFGILELCILILYIVRYLV</sequence>
<evidence type="ECO:0000256" key="1">
    <source>
        <dbReference type="SAM" id="Phobius"/>
    </source>
</evidence>
<keyword evidence="1" id="KW-1133">Transmembrane helix</keyword>
<dbReference type="OrthoDB" id="9951228at2"/>
<keyword evidence="1" id="KW-0472">Membrane</keyword>
<gene>
    <name evidence="2" type="ORF">DXA38_05050</name>
</gene>
<dbReference type="EMBL" id="QVEV01000005">
    <property type="protein sequence ID" value="RGC17211.1"/>
    <property type="molecule type" value="Genomic_DNA"/>
</dbReference>
<keyword evidence="1" id="KW-0812">Transmembrane</keyword>
<organism evidence="2 3">
    <name type="scientific">Clostridium innocuum</name>
    <dbReference type="NCBI Taxonomy" id="1522"/>
    <lineage>
        <taxon>Bacteria</taxon>
        <taxon>Bacillati</taxon>
        <taxon>Bacillota</taxon>
        <taxon>Clostridia</taxon>
        <taxon>Eubacteriales</taxon>
        <taxon>Clostridiaceae</taxon>
        <taxon>Clostridium</taxon>
    </lineage>
</organism>
<feature type="transmembrane region" description="Helical" evidence="1">
    <location>
        <begin position="73"/>
        <end position="93"/>
    </location>
</feature>
<name>A0A3E2VZV7_CLOIN</name>